<evidence type="ECO:0000313" key="2">
    <source>
        <dbReference type="Proteomes" id="UP000276309"/>
    </source>
</evidence>
<evidence type="ECO:0000313" key="1">
    <source>
        <dbReference type="EMBL" id="AYN68771.1"/>
    </source>
</evidence>
<reference evidence="1 2" key="1">
    <citation type="submission" date="2018-08" db="EMBL/GenBank/DDBJ databases">
        <title>The reduced genetic potential of extracellular carbohydrate catabolism in Euzebyella marina RN62, a Flavobacteriia bacterium isolated from the hadal water.</title>
        <authorList>
            <person name="Xue C."/>
        </authorList>
    </citation>
    <scope>NUCLEOTIDE SEQUENCE [LARGE SCALE GENOMIC DNA]</scope>
    <source>
        <strain evidence="1 2">RN62</strain>
    </source>
</reference>
<dbReference type="OrthoDB" id="1429929at2"/>
<dbReference type="Proteomes" id="UP000276309">
    <property type="component" value="Chromosome"/>
</dbReference>
<dbReference type="EMBL" id="CP032050">
    <property type="protein sequence ID" value="AYN68771.1"/>
    <property type="molecule type" value="Genomic_DNA"/>
</dbReference>
<protein>
    <submittedName>
        <fullName evidence="1">Uncharacterized protein</fullName>
    </submittedName>
</protein>
<dbReference type="AlphaFoldDB" id="A0A3G2L9A1"/>
<dbReference type="KEGG" id="emar:D1013_15985"/>
<keyword evidence="2" id="KW-1185">Reference proteome</keyword>
<organism evidence="1 2">
    <name type="scientific">Euzebyella marina</name>
    <dbReference type="NCBI Taxonomy" id="1761453"/>
    <lineage>
        <taxon>Bacteria</taxon>
        <taxon>Pseudomonadati</taxon>
        <taxon>Bacteroidota</taxon>
        <taxon>Flavobacteriia</taxon>
        <taxon>Flavobacteriales</taxon>
        <taxon>Flavobacteriaceae</taxon>
        <taxon>Euzebyella</taxon>
    </lineage>
</organism>
<sequence>MLMGCYELKHVTEFTETSIEALQSYETLPQSFNQICKEDCQLKHVAKFNIHSTQCDCSPEVKADSITNIIYSTSLEYLNGLLAVSDKQLAKYQTADLTTTLSTGNYGSLKLNENDVKAYSTLSSLLLRTFSGINQRKKIKSYVIDGYQPFQQLLTFLELNVHGNIYGKLEVQKQSIKNFYFDHVNNKNLSTYERTKFAEDYFNALNNIEAQQKELDVFSEILLEIKAGHTLLYEHVEGLKNDEVKSGLARLGSRLSLAVRIISNLN</sequence>
<proteinExistence type="predicted"/>
<name>A0A3G2L9A1_9FLAO</name>
<gene>
    <name evidence="1" type="ORF">D1013_15985</name>
</gene>
<accession>A0A3G2L9A1</accession>